<evidence type="ECO:0000313" key="3">
    <source>
        <dbReference type="Proteomes" id="UP000188388"/>
    </source>
</evidence>
<keyword evidence="3" id="KW-1185">Reference proteome</keyword>
<dbReference type="AlphaFoldDB" id="A0A1R3VH96"/>
<keyword evidence="1" id="KW-1133">Transmembrane helix</keyword>
<gene>
    <name evidence="2" type="ORF">BQ8794_70227</name>
</gene>
<protein>
    <recommendedName>
        <fullName evidence="4">Transmembrane protein</fullName>
    </recommendedName>
</protein>
<accession>A0A1R3VH96</accession>
<proteinExistence type="predicted"/>
<feature type="transmembrane region" description="Helical" evidence="1">
    <location>
        <begin position="43"/>
        <end position="64"/>
    </location>
</feature>
<evidence type="ECO:0008006" key="4">
    <source>
        <dbReference type="Google" id="ProtNLM"/>
    </source>
</evidence>
<feature type="transmembrane region" description="Helical" evidence="1">
    <location>
        <begin position="146"/>
        <end position="168"/>
    </location>
</feature>
<evidence type="ECO:0000313" key="2">
    <source>
        <dbReference type="EMBL" id="SIT59297.1"/>
    </source>
</evidence>
<feature type="transmembrane region" description="Helical" evidence="1">
    <location>
        <begin position="71"/>
        <end position="92"/>
    </location>
</feature>
<organism evidence="2 3">
    <name type="scientific">Mesorhizobium prunaredense</name>
    <dbReference type="NCBI Taxonomy" id="1631249"/>
    <lineage>
        <taxon>Bacteria</taxon>
        <taxon>Pseudomonadati</taxon>
        <taxon>Pseudomonadota</taxon>
        <taxon>Alphaproteobacteria</taxon>
        <taxon>Hyphomicrobiales</taxon>
        <taxon>Phyllobacteriaceae</taxon>
        <taxon>Mesorhizobium</taxon>
    </lineage>
</organism>
<keyword evidence="1" id="KW-0812">Transmembrane</keyword>
<reference evidence="3" key="1">
    <citation type="submission" date="2017-01" db="EMBL/GenBank/DDBJ databases">
        <authorList>
            <person name="Brunel B."/>
        </authorList>
    </citation>
    <scope>NUCLEOTIDE SEQUENCE [LARGE SCALE GENOMIC DNA]</scope>
</reference>
<dbReference type="EMBL" id="FTPD01000067">
    <property type="protein sequence ID" value="SIT59297.1"/>
    <property type="molecule type" value="Genomic_DNA"/>
</dbReference>
<evidence type="ECO:0000256" key="1">
    <source>
        <dbReference type="SAM" id="Phobius"/>
    </source>
</evidence>
<dbReference type="Proteomes" id="UP000188388">
    <property type="component" value="Unassembled WGS sequence"/>
</dbReference>
<dbReference type="RefSeq" id="WP_077382786.1">
    <property type="nucleotide sequence ID" value="NZ_FTPD01000067.1"/>
</dbReference>
<name>A0A1R3VH96_9HYPH</name>
<keyword evidence="1" id="KW-0472">Membrane</keyword>
<sequence>MANLPDWKNASHEVTRFVFDQADKYLSTQITAGIAADQRATSAAATFSGFSGAILAASVGYYAAKPDLPMLSAGIATGIAFGIAAGCSFYSARPVDFNYPGNEPEKWYGSLSQPLDESIGIEAENYSAGIAENAEILAGNAMWLTVAFWAAAIAPLAGLALYGIASLFSHG</sequence>